<feature type="region of interest" description="Disordered" evidence="1">
    <location>
        <begin position="1"/>
        <end position="21"/>
    </location>
</feature>
<accession>A0A6A5Y6B6</accession>
<gene>
    <name evidence="2" type="ORF">BU24DRAFT_416769</name>
</gene>
<reference evidence="2" key="1">
    <citation type="journal article" date="2020" name="Stud. Mycol.">
        <title>101 Dothideomycetes genomes: a test case for predicting lifestyles and emergence of pathogens.</title>
        <authorList>
            <person name="Haridas S."/>
            <person name="Albert R."/>
            <person name="Binder M."/>
            <person name="Bloem J."/>
            <person name="Labutti K."/>
            <person name="Salamov A."/>
            <person name="Andreopoulos B."/>
            <person name="Baker S."/>
            <person name="Barry K."/>
            <person name="Bills G."/>
            <person name="Bluhm B."/>
            <person name="Cannon C."/>
            <person name="Castanera R."/>
            <person name="Culley D."/>
            <person name="Daum C."/>
            <person name="Ezra D."/>
            <person name="Gonzalez J."/>
            <person name="Henrissat B."/>
            <person name="Kuo A."/>
            <person name="Liang C."/>
            <person name="Lipzen A."/>
            <person name="Lutzoni F."/>
            <person name="Magnuson J."/>
            <person name="Mondo S."/>
            <person name="Nolan M."/>
            <person name="Ohm R."/>
            <person name="Pangilinan J."/>
            <person name="Park H.-J."/>
            <person name="Ramirez L."/>
            <person name="Alfaro M."/>
            <person name="Sun H."/>
            <person name="Tritt A."/>
            <person name="Yoshinaga Y."/>
            <person name="Zwiers L.-H."/>
            <person name="Turgeon B."/>
            <person name="Goodwin S."/>
            <person name="Spatafora J."/>
            <person name="Crous P."/>
            <person name="Grigoriev I."/>
        </authorList>
    </citation>
    <scope>NUCLEOTIDE SEQUENCE</scope>
    <source>
        <strain evidence="2">CBS 175.79</strain>
    </source>
</reference>
<dbReference type="AlphaFoldDB" id="A0A6A5Y6B6"/>
<dbReference type="Proteomes" id="UP000799778">
    <property type="component" value="Unassembled WGS sequence"/>
</dbReference>
<evidence type="ECO:0000256" key="1">
    <source>
        <dbReference type="SAM" id="MobiDB-lite"/>
    </source>
</evidence>
<dbReference type="GeneID" id="54283937"/>
<dbReference type="EMBL" id="ML978066">
    <property type="protein sequence ID" value="KAF2021102.1"/>
    <property type="molecule type" value="Genomic_DNA"/>
</dbReference>
<evidence type="ECO:0000313" key="2">
    <source>
        <dbReference type="EMBL" id="KAF2021102.1"/>
    </source>
</evidence>
<feature type="compositionally biased region" description="Polar residues" evidence="1">
    <location>
        <begin position="10"/>
        <end position="21"/>
    </location>
</feature>
<evidence type="ECO:0000313" key="3">
    <source>
        <dbReference type="Proteomes" id="UP000799778"/>
    </source>
</evidence>
<protein>
    <submittedName>
        <fullName evidence="2">Uncharacterized protein</fullName>
    </submittedName>
</protein>
<dbReference type="RefSeq" id="XP_033389441.1">
    <property type="nucleotide sequence ID" value="XM_033526540.1"/>
</dbReference>
<name>A0A6A5Y6B6_9PLEO</name>
<organism evidence="2 3">
    <name type="scientific">Aaosphaeria arxii CBS 175.79</name>
    <dbReference type="NCBI Taxonomy" id="1450172"/>
    <lineage>
        <taxon>Eukaryota</taxon>
        <taxon>Fungi</taxon>
        <taxon>Dikarya</taxon>
        <taxon>Ascomycota</taxon>
        <taxon>Pezizomycotina</taxon>
        <taxon>Dothideomycetes</taxon>
        <taxon>Pleosporomycetidae</taxon>
        <taxon>Pleosporales</taxon>
        <taxon>Pleosporales incertae sedis</taxon>
        <taxon>Aaosphaeria</taxon>
    </lineage>
</organism>
<keyword evidence="3" id="KW-1185">Reference proteome</keyword>
<proteinExistence type="predicted"/>
<sequence length="311" mass="35220">MSLVLETPTLHPSNNKPSHGNCNHIDDARSVNLFSQTDRQTIDMASVITFPRRFLGRLLDAGPETVGSMHYPHWINVQRYRRTLPGCRKRAIIATFVLVILACIIHASNPPLGSSEVVWLNLTSTIRANTAEPDDLRHFASLADSFEEAALEERNIASFCQRTLLPSIAAAESRTSSCKQQLNLARDIHTLSSRVGIFVSNLEKLASATGRLHHASKGIEHQARRRHDSVMRQLSGVGMYTTHGRVRAQDERESFLRVERRHRAIRHVNRTAREAYWQWLLLQRRLNGMGLREARDIANGIIGRWWSTANS</sequence>